<gene>
    <name evidence="3" type="ORF">CLUMA_CG003427</name>
</gene>
<dbReference type="PANTHER" id="PTHR15157:SF5">
    <property type="entry name" value="UV RADIATION RESISTANCE-ASSOCIATED GENE PROTEIN"/>
    <property type="match status" value="1"/>
</dbReference>
<sequence length="631" mass="72563">MFNRPRCRDFEPLVTAQIRLRNLIKLSVVNIHCSDDKNSLIYFTLHLSAFSKPFYTSEKKECRKKVEWSEIYCHQIQNSSHRFICIRVWLRDNKRKLHTELTNDSSADKMLFLWGVYFSGLVSISNREDLMFKDNTILFHLFDEIFTSPDQIVFNTIPETQTNCDQNSDKYSSSPSVSITNGSNNHHNVEQSISTPPNSIDSNPNSMENETVTVIDAINEIKHFKTKYVKLDLPKNEVQLSYTVDKLLQIQDLQRRIKQKHESSKLLADRICTKSAACLNLQLIMRKPVFYEPQKQPGMGKTLSRLLLQQQAPPKPEIILKAHDLRLKMEAARFRIKLLTQERDKSRQYNRSLEYKREKLKDENTEKETLIWNSLRTLSRENLKTHLEKLILQREVFINIKLALNETKRCLLKELNDIYTIKKNSRGQYTINNIHLPDAESYVNTIVTPTDVSVALGYVAHVVIIVAKILNIPLRNPIKHEGSRSRIIDNVKILADAERTFPLFCRATPPPNVLLYAVYLLNQNISQLKHVIGLHRGDLRATLANTLDLLNSSNCEVLNQQIVGNFNPKQHNDNSTSSVDSVPIPISLNPSSARVSRSLDDFDDVLDNLNSKLNLSAPDLTSPINEQSELI</sequence>
<dbReference type="OrthoDB" id="72772at2759"/>
<keyword evidence="1" id="KW-0175">Coiled coil</keyword>
<dbReference type="GO" id="GO:0000323">
    <property type="term" value="C:lytic vacuole"/>
    <property type="evidence" value="ECO:0007669"/>
    <property type="project" value="TreeGrafter"/>
</dbReference>
<evidence type="ECO:0000256" key="2">
    <source>
        <dbReference type="SAM" id="MobiDB-lite"/>
    </source>
</evidence>
<dbReference type="GO" id="GO:0005768">
    <property type="term" value="C:endosome"/>
    <property type="evidence" value="ECO:0007669"/>
    <property type="project" value="TreeGrafter"/>
</dbReference>
<reference evidence="3 4" key="1">
    <citation type="submission" date="2015-04" db="EMBL/GenBank/DDBJ databases">
        <authorList>
            <person name="Syromyatnikov M.Y."/>
            <person name="Popov V.N."/>
        </authorList>
    </citation>
    <scope>NUCLEOTIDE SEQUENCE [LARGE SCALE GENOMIC DNA]</scope>
</reference>
<dbReference type="GO" id="GO:0000149">
    <property type="term" value="F:SNARE binding"/>
    <property type="evidence" value="ECO:0007669"/>
    <property type="project" value="TreeGrafter"/>
</dbReference>
<dbReference type="Proteomes" id="UP000183832">
    <property type="component" value="Unassembled WGS sequence"/>
</dbReference>
<name>A0A1J1HQE2_9DIPT</name>
<dbReference type="STRING" id="568069.A0A1J1HQE2"/>
<organism evidence="3 4">
    <name type="scientific">Clunio marinus</name>
    <dbReference type="NCBI Taxonomy" id="568069"/>
    <lineage>
        <taxon>Eukaryota</taxon>
        <taxon>Metazoa</taxon>
        <taxon>Ecdysozoa</taxon>
        <taxon>Arthropoda</taxon>
        <taxon>Hexapoda</taxon>
        <taxon>Insecta</taxon>
        <taxon>Pterygota</taxon>
        <taxon>Neoptera</taxon>
        <taxon>Endopterygota</taxon>
        <taxon>Diptera</taxon>
        <taxon>Nematocera</taxon>
        <taxon>Chironomoidea</taxon>
        <taxon>Chironomidae</taxon>
        <taxon>Clunio</taxon>
    </lineage>
</organism>
<proteinExistence type="predicted"/>
<dbReference type="Pfam" id="PF10186">
    <property type="entry name" value="ATG14"/>
    <property type="match status" value="1"/>
</dbReference>
<feature type="region of interest" description="Disordered" evidence="2">
    <location>
        <begin position="164"/>
        <end position="206"/>
    </location>
</feature>
<dbReference type="InterPro" id="IPR018791">
    <property type="entry name" value="UV_resistance/autophagy_Atg14"/>
</dbReference>
<protein>
    <submittedName>
        <fullName evidence="3">CLUMA_CG003427, isoform A</fullName>
    </submittedName>
</protein>
<evidence type="ECO:0000256" key="1">
    <source>
        <dbReference type="ARBA" id="ARBA00023054"/>
    </source>
</evidence>
<keyword evidence="4" id="KW-1185">Reference proteome</keyword>
<dbReference type="PANTHER" id="PTHR15157">
    <property type="entry name" value="UV RADIATION RESISTANCE-ASSOCIATED GENE PROTEIN"/>
    <property type="match status" value="1"/>
</dbReference>
<evidence type="ECO:0000313" key="3">
    <source>
        <dbReference type="EMBL" id="CRK89746.1"/>
    </source>
</evidence>
<dbReference type="GO" id="GO:0032991">
    <property type="term" value="C:protein-containing complex"/>
    <property type="evidence" value="ECO:0007669"/>
    <property type="project" value="UniProtKB-ARBA"/>
</dbReference>
<dbReference type="EMBL" id="CVRI01000014">
    <property type="protein sequence ID" value="CRK89746.1"/>
    <property type="molecule type" value="Genomic_DNA"/>
</dbReference>
<dbReference type="GO" id="GO:0035493">
    <property type="term" value="P:SNARE complex assembly"/>
    <property type="evidence" value="ECO:0007669"/>
    <property type="project" value="TreeGrafter"/>
</dbReference>
<dbReference type="AlphaFoldDB" id="A0A1J1HQE2"/>
<evidence type="ECO:0000313" key="4">
    <source>
        <dbReference type="Proteomes" id="UP000183832"/>
    </source>
</evidence>
<accession>A0A1J1HQE2</accession>